<dbReference type="InterPro" id="IPR008271">
    <property type="entry name" value="Ser/Thr_kinase_AS"/>
</dbReference>
<comment type="caution">
    <text evidence="12">The sequence shown here is derived from an EMBL/GenBank/DDBJ whole genome shotgun (WGS) entry which is preliminary data.</text>
</comment>
<evidence type="ECO:0000256" key="6">
    <source>
        <dbReference type="ARBA" id="ARBA00038999"/>
    </source>
</evidence>
<dbReference type="PANTHER" id="PTHR48013">
    <property type="entry name" value="DUAL SPECIFICITY MITOGEN-ACTIVATED PROTEIN KINASE KINASE 5-RELATED"/>
    <property type="match status" value="1"/>
</dbReference>
<dbReference type="InterPro" id="IPR017441">
    <property type="entry name" value="Protein_kinase_ATP_BS"/>
</dbReference>
<feature type="non-terminal residue" evidence="12">
    <location>
        <position position="677"/>
    </location>
</feature>
<dbReference type="GO" id="GO:0004708">
    <property type="term" value="F:MAP kinase kinase activity"/>
    <property type="evidence" value="ECO:0007669"/>
    <property type="project" value="UniProtKB-EC"/>
</dbReference>
<name>A0A2H5MUW2_CITUN</name>
<dbReference type="SMART" id="SM00220">
    <property type="entry name" value="S_TKc"/>
    <property type="match status" value="2"/>
</dbReference>
<dbReference type="Pfam" id="PF00069">
    <property type="entry name" value="Pkinase"/>
    <property type="match status" value="3"/>
</dbReference>
<gene>
    <name evidence="12" type="ORF">CUMW_272390</name>
</gene>
<proteinExistence type="inferred from homology"/>
<dbReference type="GO" id="GO:0051707">
    <property type="term" value="P:response to other organism"/>
    <property type="evidence" value="ECO:0007669"/>
    <property type="project" value="UniProtKB-ARBA"/>
</dbReference>
<evidence type="ECO:0000256" key="10">
    <source>
        <dbReference type="PROSITE-ProRule" id="PRU10141"/>
    </source>
</evidence>
<dbReference type="PROSITE" id="PS50011">
    <property type="entry name" value="PROTEIN_KINASE_DOM"/>
    <property type="match status" value="2"/>
</dbReference>
<evidence type="ECO:0000256" key="4">
    <source>
        <dbReference type="ARBA" id="ARBA00022840"/>
    </source>
</evidence>
<reference evidence="12 13" key="1">
    <citation type="journal article" date="2017" name="Front. Genet.">
        <title>Draft sequencing of the heterozygous diploid genome of Satsuma (Citrus unshiu Marc.) using a hybrid assembly approach.</title>
        <authorList>
            <person name="Shimizu T."/>
            <person name="Tanizawa Y."/>
            <person name="Mochizuki T."/>
            <person name="Nagasaki H."/>
            <person name="Yoshioka T."/>
            <person name="Toyoda A."/>
            <person name="Fujiyama A."/>
            <person name="Kaminuma E."/>
            <person name="Nakamura Y."/>
        </authorList>
    </citation>
    <scope>NUCLEOTIDE SEQUENCE [LARGE SCALE GENOMIC DNA]</scope>
    <source>
        <strain evidence="13">cv. Miyagawa wase</strain>
    </source>
</reference>
<evidence type="ECO:0000259" key="11">
    <source>
        <dbReference type="PROSITE" id="PS50011"/>
    </source>
</evidence>
<dbReference type="STRING" id="55188.A0A2H5MUW2"/>
<dbReference type="Proteomes" id="UP000236630">
    <property type="component" value="Unassembled WGS sequence"/>
</dbReference>
<evidence type="ECO:0000313" key="13">
    <source>
        <dbReference type="Proteomes" id="UP000236630"/>
    </source>
</evidence>
<dbReference type="SUPFAM" id="SSF56112">
    <property type="entry name" value="Protein kinase-like (PK-like)"/>
    <property type="match status" value="3"/>
</dbReference>
<evidence type="ECO:0000313" key="12">
    <source>
        <dbReference type="EMBL" id="GAY31829.1"/>
    </source>
</evidence>
<evidence type="ECO:0000256" key="7">
    <source>
        <dbReference type="ARBA" id="ARBA00049014"/>
    </source>
</evidence>
<keyword evidence="3" id="KW-0418">Kinase</keyword>
<comment type="catalytic activity">
    <reaction evidence="8">
        <text>L-threonyl-[protein] + ATP = O-phospho-L-threonyl-[protein] + ADP + H(+)</text>
        <dbReference type="Rhea" id="RHEA:46608"/>
        <dbReference type="Rhea" id="RHEA-COMP:11060"/>
        <dbReference type="Rhea" id="RHEA-COMP:11605"/>
        <dbReference type="ChEBI" id="CHEBI:15378"/>
        <dbReference type="ChEBI" id="CHEBI:30013"/>
        <dbReference type="ChEBI" id="CHEBI:30616"/>
        <dbReference type="ChEBI" id="CHEBI:61977"/>
        <dbReference type="ChEBI" id="CHEBI:456216"/>
        <dbReference type="EC" id="2.7.12.2"/>
    </reaction>
</comment>
<comment type="catalytic activity">
    <reaction evidence="9">
        <text>L-tyrosyl-[protein] + ATP = O-phospho-L-tyrosyl-[protein] + ADP + H(+)</text>
        <dbReference type="Rhea" id="RHEA:10596"/>
        <dbReference type="Rhea" id="RHEA-COMP:10136"/>
        <dbReference type="Rhea" id="RHEA-COMP:20101"/>
        <dbReference type="ChEBI" id="CHEBI:15378"/>
        <dbReference type="ChEBI" id="CHEBI:30616"/>
        <dbReference type="ChEBI" id="CHEBI:46858"/>
        <dbReference type="ChEBI" id="CHEBI:61978"/>
        <dbReference type="ChEBI" id="CHEBI:456216"/>
        <dbReference type="EC" id="2.7.12.2"/>
    </reaction>
</comment>
<evidence type="ECO:0000256" key="8">
    <source>
        <dbReference type="ARBA" id="ARBA00049299"/>
    </source>
</evidence>
<dbReference type="PROSITE" id="PS00107">
    <property type="entry name" value="PROTEIN_KINASE_ATP"/>
    <property type="match status" value="1"/>
</dbReference>
<keyword evidence="13" id="KW-1185">Reference proteome</keyword>
<organism evidence="12 13">
    <name type="scientific">Citrus unshiu</name>
    <name type="common">Satsuma mandarin</name>
    <name type="synonym">Citrus nobilis var. unshiu</name>
    <dbReference type="NCBI Taxonomy" id="55188"/>
    <lineage>
        <taxon>Eukaryota</taxon>
        <taxon>Viridiplantae</taxon>
        <taxon>Streptophyta</taxon>
        <taxon>Embryophyta</taxon>
        <taxon>Tracheophyta</taxon>
        <taxon>Spermatophyta</taxon>
        <taxon>Magnoliopsida</taxon>
        <taxon>eudicotyledons</taxon>
        <taxon>Gunneridae</taxon>
        <taxon>Pentapetalae</taxon>
        <taxon>rosids</taxon>
        <taxon>malvids</taxon>
        <taxon>Sapindales</taxon>
        <taxon>Rutaceae</taxon>
        <taxon>Aurantioideae</taxon>
        <taxon>Citrus</taxon>
    </lineage>
</organism>
<dbReference type="EC" id="2.7.12.2" evidence="6"/>
<keyword evidence="1" id="KW-0808">Transferase</keyword>
<comment type="similarity">
    <text evidence="5">Belongs to the protein kinase superfamily. STE Ser/Thr protein kinase family. MAP kinase kinase subfamily.</text>
</comment>
<dbReference type="PROSITE" id="PS00108">
    <property type="entry name" value="PROTEIN_KINASE_ST"/>
    <property type="match status" value="1"/>
</dbReference>
<keyword evidence="2 10" id="KW-0547">Nucleotide-binding</keyword>
<dbReference type="GO" id="GO:0005524">
    <property type="term" value="F:ATP binding"/>
    <property type="evidence" value="ECO:0007669"/>
    <property type="project" value="UniProtKB-UniRule"/>
</dbReference>
<dbReference type="AlphaFoldDB" id="A0A2H5MUW2"/>
<evidence type="ECO:0000256" key="2">
    <source>
        <dbReference type="ARBA" id="ARBA00022741"/>
    </source>
</evidence>
<feature type="binding site" evidence="10">
    <location>
        <position position="496"/>
    </location>
    <ligand>
        <name>ATP</name>
        <dbReference type="ChEBI" id="CHEBI:30616"/>
    </ligand>
</feature>
<dbReference type="InterPro" id="IPR011009">
    <property type="entry name" value="Kinase-like_dom_sf"/>
</dbReference>
<feature type="domain" description="Protein kinase" evidence="11">
    <location>
        <begin position="467"/>
        <end position="677"/>
    </location>
</feature>
<dbReference type="PANTHER" id="PTHR48013:SF9">
    <property type="entry name" value="DUAL SPECIFICITY MITOGEN-ACTIVATED PROTEIN KINASE KINASE 5"/>
    <property type="match status" value="1"/>
</dbReference>
<evidence type="ECO:0000256" key="3">
    <source>
        <dbReference type="ARBA" id="ARBA00022777"/>
    </source>
</evidence>
<dbReference type="Gene3D" id="1.10.510.10">
    <property type="entry name" value="Transferase(Phosphotransferase) domain 1"/>
    <property type="match status" value="4"/>
</dbReference>
<sequence>MKEADILLDQDAIQGKIPGLSQPASIASSVRKPRHLVTQLNIPKPVSCPSLVHTEAASYGQEIDGLSQLEKLQVLGQGNGGTVFKVRHKQTLALYALKVMQCDRGTPPNPQELNILRQTNSPYIVKCHQIFTKPSGEVSILMEYMDAGSLEIYVKSRGRLSEDIICTISRQVLKGLFYMHSRNIVHRDIKPANVLINEKMERLDTEKHGGYNGFAADIWSFGVTMMELYMGYYPFLEPGQEPDFLSLMLAICFREPPSLPECSSEKFRDFIRCCLQKDDPSKRWTASQLLNIVHCDIKPANLLINEKMEVKIADFGISKIIQQCLERCSTPVGTRAYMSPERLDTEKHGGYNGFAADIWSFGVTMMELYMGYYPFLEPGQEPDFPSLMLAICFREPPSLPECSSEKFRDFIRRCLQKDDPSKRWTASQLLPPRLAIQLNIPKLVSCPGLFHTATASYGREIDGLHQLERLQVLGQGNGGTVFKVRHKKTLALYALKVMHCDHGTPPNPQELNILRQTNSPYIVNCYQVFTAPSGEVSILMEYMDNGSLESYVKSHGRFSEDLIGTISRRVLKGFVYMHSENIVHRDIKPSNLLINRKKETKIADFGVSKIIRQCSERCSTPVGTYAYMSPERFDTEKHGGYNGFAADIWSLGVTMMELYMGYYPYLRPGQKPDFPSL</sequence>
<accession>A0A2H5MUW2</accession>
<evidence type="ECO:0000256" key="5">
    <source>
        <dbReference type="ARBA" id="ARBA00038035"/>
    </source>
</evidence>
<comment type="catalytic activity">
    <reaction evidence="7">
        <text>L-seryl-[protein] + ATP = O-phospho-L-seryl-[protein] + ADP + H(+)</text>
        <dbReference type="Rhea" id="RHEA:17989"/>
        <dbReference type="Rhea" id="RHEA-COMP:9863"/>
        <dbReference type="Rhea" id="RHEA-COMP:11604"/>
        <dbReference type="ChEBI" id="CHEBI:15378"/>
        <dbReference type="ChEBI" id="CHEBI:29999"/>
        <dbReference type="ChEBI" id="CHEBI:30616"/>
        <dbReference type="ChEBI" id="CHEBI:83421"/>
        <dbReference type="ChEBI" id="CHEBI:456216"/>
        <dbReference type="EC" id="2.7.12.2"/>
    </reaction>
</comment>
<dbReference type="Gene3D" id="3.30.200.20">
    <property type="entry name" value="Phosphorylase Kinase, domain 1"/>
    <property type="match status" value="2"/>
</dbReference>
<protein>
    <recommendedName>
        <fullName evidence="6">mitogen-activated protein kinase kinase</fullName>
        <ecNumber evidence="6">2.7.12.2</ecNumber>
    </recommendedName>
</protein>
<evidence type="ECO:0000256" key="9">
    <source>
        <dbReference type="ARBA" id="ARBA00051693"/>
    </source>
</evidence>
<feature type="domain" description="Protein kinase" evidence="11">
    <location>
        <begin position="69"/>
        <end position="434"/>
    </location>
</feature>
<evidence type="ECO:0000256" key="1">
    <source>
        <dbReference type="ARBA" id="ARBA00022679"/>
    </source>
</evidence>
<keyword evidence="4 10" id="KW-0067">ATP-binding</keyword>
<dbReference type="EMBL" id="BDQV01001263">
    <property type="protein sequence ID" value="GAY31829.1"/>
    <property type="molecule type" value="Genomic_DNA"/>
</dbReference>
<dbReference type="InterPro" id="IPR000719">
    <property type="entry name" value="Prot_kinase_dom"/>
</dbReference>